<dbReference type="InterPro" id="IPR044730">
    <property type="entry name" value="RNase_H-like_dom_plant"/>
</dbReference>
<dbReference type="GO" id="GO:0004523">
    <property type="term" value="F:RNA-DNA hybrid ribonuclease activity"/>
    <property type="evidence" value="ECO:0007669"/>
    <property type="project" value="InterPro"/>
</dbReference>
<dbReference type="PANTHER" id="PTHR33116:SF86">
    <property type="entry name" value="REVERSE TRANSCRIPTASE DOMAIN-CONTAINING PROTEIN"/>
    <property type="match status" value="1"/>
</dbReference>
<evidence type="ECO:0000259" key="1">
    <source>
        <dbReference type="Pfam" id="PF13456"/>
    </source>
</evidence>
<dbReference type="EMBL" id="JANJYJ010000002">
    <property type="protein sequence ID" value="KAK3225933.1"/>
    <property type="molecule type" value="Genomic_DNA"/>
</dbReference>
<accession>A0AAE0AXY9</accession>
<dbReference type="AlphaFoldDB" id="A0AAE0AXY9"/>
<name>A0AAE0AXY9_9ROSI</name>
<organism evidence="2 3">
    <name type="scientific">Dipteronia sinensis</name>
    <dbReference type="NCBI Taxonomy" id="43782"/>
    <lineage>
        <taxon>Eukaryota</taxon>
        <taxon>Viridiplantae</taxon>
        <taxon>Streptophyta</taxon>
        <taxon>Embryophyta</taxon>
        <taxon>Tracheophyta</taxon>
        <taxon>Spermatophyta</taxon>
        <taxon>Magnoliopsida</taxon>
        <taxon>eudicotyledons</taxon>
        <taxon>Gunneridae</taxon>
        <taxon>Pentapetalae</taxon>
        <taxon>rosids</taxon>
        <taxon>malvids</taxon>
        <taxon>Sapindales</taxon>
        <taxon>Sapindaceae</taxon>
        <taxon>Hippocastanoideae</taxon>
        <taxon>Acereae</taxon>
        <taxon>Dipteronia</taxon>
    </lineage>
</organism>
<proteinExistence type="predicted"/>
<dbReference type="GO" id="GO:0003676">
    <property type="term" value="F:nucleic acid binding"/>
    <property type="evidence" value="ECO:0007669"/>
    <property type="project" value="InterPro"/>
</dbReference>
<protein>
    <recommendedName>
        <fullName evidence="1">RNase H type-1 domain-containing protein</fullName>
    </recommendedName>
</protein>
<dbReference type="CDD" id="cd06222">
    <property type="entry name" value="RNase_H_like"/>
    <property type="match status" value="1"/>
</dbReference>
<dbReference type="PANTHER" id="PTHR33116">
    <property type="entry name" value="REVERSE TRANSCRIPTASE ZINC-BINDING DOMAIN-CONTAINING PROTEIN-RELATED-RELATED"/>
    <property type="match status" value="1"/>
</dbReference>
<gene>
    <name evidence="2" type="ORF">Dsin_005795</name>
</gene>
<feature type="domain" description="RNase H type-1" evidence="1">
    <location>
        <begin position="321"/>
        <end position="439"/>
    </location>
</feature>
<dbReference type="InterPro" id="IPR002156">
    <property type="entry name" value="RNaseH_domain"/>
</dbReference>
<evidence type="ECO:0000313" key="2">
    <source>
        <dbReference type="EMBL" id="KAK3225933.1"/>
    </source>
</evidence>
<comment type="caution">
    <text evidence="2">The sequence shown here is derived from an EMBL/GenBank/DDBJ whole genome shotgun (WGS) entry which is preliminary data.</text>
</comment>
<dbReference type="Pfam" id="PF13456">
    <property type="entry name" value="RVT_3"/>
    <property type="match status" value="1"/>
</dbReference>
<dbReference type="Proteomes" id="UP001281410">
    <property type="component" value="Unassembled WGS sequence"/>
</dbReference>
<evidence type="ECO:0000313" key="3">
    <source>
        <dbReference type="Proteomes" id="UP001281410"/>
    </source>
</evidence>
<reference evidence="2" key="1">
    <citation type="journal article" date="2023" name="Plant J.">
        <title>Genome sequences and population genomics provide insights into the demographic history, inbreeding, and mutation load of two 'living fossil' tree species of Dipteronia.</title>
        <authorList>
            <person name="Feng Y."/>
            <person name="Comes H.P."/>
            <person name="Chen J."/>
            <person name="Zhu S."/>
            <person name="Lu R."/>
            <person name="Zhang X."/>
            <person name="Li P."/>
            <person name="Qiu J."/>
            <person name="Olsen K.M."/>
            <person name="Qiu Y."/>
        </authorList>
    </citation>
    <scope>NUCLEOTIDE SEQUENCE</scope>
    <source>
        <strain evidence="2">NBL</strain>
    </source>
</reference>
<keyword evidence="3" id="KW-1185">Reference proteome</keyword>
<sequence>MARKKKNHISSLLDVEGRSQDSEECMAAVVSDFFASLFMSTNPSPQDNYLWLSSMVGRNKRIMFNDITDRVWKKLRGWKDSYFSFGRKETLIKAVVQAIPTYPMSIFKLPVSVCKDISAMAFKFWWDSREGKRKTSWISWENLCTPKGNGGMGFKNLSLFNQALLAKQAWRILSVPNSLAVQVLKVKYFKKVNFLEALLKSGCSHIWRSLSWGRELLSRGYRWTVRDGKSIRVFKDQWIPSPTTFKPLTRDSGQDIHVSDLIDSSQRGWNLEKLDLLLIPVNKAAILSIPDERNTQLNKGKAKDPGKLVTWVAGLLKLNIAATIRNNYVLVGLGATIRDGKRKIMVAGSNLLYGSFSVDIGHLLALRESLMLAKFYNFPVRFPEVSSAEVISSLYSHISSLRDVKFIVLDIQALLSEVGFCKCHFVPKLGNVLAQNLASIAFSSAREHLWPDLSLSTFSFPL</sequence>